<dbReference type="RefSeq" id="WP_205260028.1">
    <property type="nucleotide sequence ID" value="NZ_JAERWK010000008.1"/>
</dbReference>
<dbReference type="InterPro" id="IPR004360">
    <property type="entry name" value="Glyas_Fos-R_dOase_dom"/>
</dbReference>
<organism evidence="2 3">
    <name type="scientific">Nakamurella leprariae</name>
    <dbReference type="NCBI Taxonomy" id="2803911"/>
    <lineage>
        <taxon>Bacteria</taxon>
        <taxon>Bacillati</taxon>
        <taxon>Actinomycetota</taxon>
        <taxon>Actinomycetes</taxon>
        <taxon>Nakamurellales</taxon>
        <taxon>Nakamurellaceae</taxon>
        <taxon>Nakamurella</taxon>
    </lineage>
</organism>
<evidence type="ECO:0000313" key="3">
    <source>
        <dbReference type="Proteomes" id="UP000663792"/>
    </source>
</evidence>
<dbReference type="InterPro" id="IPR029068">
    <property type="entry name" value="Glyas_Bleomycin-R_OHBP_Dase"/>
</dbReference>
<dbReference type="InterPro" id="IPR037523">
    <property type="entry name" value="VOC_core"/>
</dbReference>
<keyword evidence="3" id="KW-1185">Reference proteome</keyword>
<dbReference type="Proteomes" id="UP000663792">
    <property type="component" value="Unassembled WGS sequence"/>
</dbReference>
<gene>
    <name evidence="2" type="ORF">JL106_07440</name>
</gene>
<accession>A0A938Y796</accession>
<dbReference type="AlphaFoldDB" id="A0A938Y796"/>
<evidence type="ECO:0000313" key="2">
    <source>
        <dbReference type="EMBL" id="MBM9467115.1"/>
    </source>
</evidence>
<evidence type="ECO:0000259" key="1">
    <source>
        <dbReference type="PROSITE" id="PS51819"/>
    </source>
</evidence>
<dbReference type="SUPFAM" id="SSF54593">
    <property type="entry name" value="Glyoxalase/Bleomycin resistance protein/Dihydroxybiphenyl dioxygenase"/>
    <property type="match status" value="1"/>
</dbReference>
<sequence>MDVLASRIILRPRDPIVTQAFYRDVLGLAISREFGPPETPGQVFYAGASQIEVSGRAAPADAPSSVAIWVQVRDVDAEAARLAAAGVTLERGPQLEPWGLKELWISDPDGTPLVLVEIPPEHPLRRDLRSLPLPDSPD</sequence>
<dbReference type="EMBL" id="JAERWK010000008">
    <property type="protein sequence ID" value="MBM9467115.1"/>
    <property type="molecule type" value="Genomic_DNA"/>
</dbReference>
<dbReference type="Pfam" id="PF00903">
    <property type="entry name" value="Glyoxalase"/>
    <property type="match status" value="1"/>
</dbReference>
<comment type="caution">
    <text evidence="2">The sequence shown here is derived from an EMBL/GenBank/DDBJ whole genome shotgun (WGS) entry which is preliminary data.</text>
</comment>
<reference evidence="2" key="1">
    <citation type="submission" date="2021-01" db="EMBL/GenBank/DDBJ databases">
        <title>YIM 132084 draft genome.</title>
        <authorList>
            <person name="An D."/>
        </authorList>
    </citation>
    <scope>NUCLEOTIDE SEQUENCE</scope>
    <source>
        <strain evidence="2">YIM 132084</strain>
    </source>
</reference>
<dbReference type="PROSITE" id="PS51819">
    <property type="entry name" value="VOC"/>
    <property type="match status" value="1"/>
</dbReference>
<feature type="domain" description="VOC" evidence="1">
    <location>
        <begin position="1"/>
        <end position="118"/>
    </location>
</feature>
<name>A0A938Y796_9ACTN</name>
<proteinExistence type="predicted"/>
<dbReference type="Gene3D" id="3.10.180.10">
    <property type="entry name" value="2,3-Dihydroxybiphenyl 1,2-Dioxygenase, domain 1"/>
    <property type="match status" value="1"/>
</dbReference>
<protein>
    <submittedName>
        <fullName evidence="2">VOC family protein</fullName>
    </submittedName>
</protein>